<dbReference type="Gene3D" id="1.10.10.2840">
    <property type="entry name" value="PucR C-terminal helix-turn-helix domain"/>
    <property type="match status" value="1"/>
</dbReference>
<reference evidence="3" key="1">
    <citation type="journal article" date="2019" name="Int. J. Syst. Evol. Microbiol.">
        <title>The Global Catalogue of Microorganisms (GCM) 10K type strain sequencing project: providing services to taxonomists for standard genome sequencing and annotation.</title>
        <authorList>
            <consortium name="The Broad Institute Genomics Platform"/>
            <consortium name="The Broad Institute Genome Sequencing Center for Infectious Disease"/>
            <person name="Wu L."/>
            <person name="Ma J."/>
        </authorList>
    </citation>
    <scope>NUCLEOTIDE SEQUENCE [LARGE SCALE GENOMIC DNA]</scope>
    <source>
        <strain evidence="3">JCM 18302</strain>
    </source>
</reference>
<dbReference type="EMBL" id="BAABJO010000030">
    <property type="protein sequence ID" value="GAA5134765.1"/>
    <property type="molecule type" value="Genomic_DNA"/>
</dbReference>
<protein>
    <submittedName>
        <fullName evidence="2">Helix-turn-helix domain-containing protein</fullName>
    </submittedName>
</protein>
<dbReference type="PANTHER" id="PTHR33744:SF17">
    <property type="entry name" value="CONSERVED PROTEIN"/>
    <property type="match status" value="1"/>
</dbReference>
<evidence type="ECO:0000259" key="1">
    <source>
        <dbReference type="Pfam" id="PF13556"/>
    </source>
</evidence>
<feature type="domain" description="PucR C-terminal helix-turn-helix" evidence="1">
    <location>
        <begin position="437"/>
        <end position="493"/>
    </location>
</feature>
<dbReference type="Proteomes" id="UP001500804">
    <property type="component" value="Unassembled WGS sequence"/>
</dbReference>
<proteinExistence type="predicted"/>
<dbReference type="InterPro" id="IPR025736">
    <property type="entry name" value="PucR_C-HTH_dom"/>
</dbReference>
<accession>A0ABP9NUU7</accession>
<gene>
    <name evidence="2" type="ORF">GCM10023320_63200</name>
</gene>
<dbReference type="InterPro" id="IPR042070">
    <property type="entry name" value="PucR_C-HTH_sf"/>
</dbReference>
<dbReference type="PANTHER" id="PTHR33744">
    <property type="entry name" value="CARBOHYDRATE DIACID REGULATOR"/>
    <property type="match status" value="1"/>
</dbReference>
<dbReference type="InterPro" id="IPR051448">
    <property type="entry name" value="CdaR-like_regulators"/>
</dbReference>
<evidence type="ECO:0000313" key="3">
    <source>
        <dbReference type="Proteomes" id="UP001500804"/>
    </source>
</evidence>
<sequence length="502" mass="53622">MLGGALRVGSGADELDVTVTDVRLHGRGEPLPDVPETILLCVDGLVFEPGERPVAAALVVRDQDVPEGVAREASRWVPPVLVLCGSTPWQHALQMLTAAVRSAPGGATGATGDLFALADTLAAVLGGAVVIENVTRQVLAYSSHADQPIDEVRRAEILGRRVPHQELADEKYARVYRSTEVLHLPADADSGPRVVVAVRSGSQVLGSIWAIEETPVDAAGEKALLSGSRLAALHLLQLRDGAELERRTRAELLWELFEGRTLPSVVAPRLGLSTGSSVTLLGVRLCRRAGRENGDARADAGAVGDLARVLASSVESAVVVLEERDTVYLVVSAPDTSRGWLRRLGEEIVGRSRSALRTDVGVAVGATVEGLGELGRTRTDVELVLRVVAAGATALVEDVRAQMALLQLTTVVDADERMRLPAVADLVNSNESAIPYAQTLLTYLDTGGDIIRAAAGLHVHENTLRYRLRRLQERFGIDLDDPDTRLVAWLQLRTAIARPTAQ</sequence>
<dbReference type="Pfam" id="PF13556">
    <property type="entry name" value="HTH_30"/>
    <property type="match status" value="1"/>
</dbReference>
<name>A0ABP9NUU7_9PSEU</name>
<evidence type="ECO:0000313" key="2">
    <source>
        <dbReference type="EMBL" id="GAA5134765.1"/>
    </source>
</evidence>
<comment type="caution">
    <text evidence="2">The sequence shown here is derived from an EMBL/GenBank/DDBJ whole genome shotgun (WGS) entry which is preliminary data.</text>
</comment>
<keyword evidence="3" id="KW-1185">Reference proteome</keyword>
<organism evidence="2 3">
    <name type="scientific">Pseudonocardia adelaidensis</name>
    <dbReference type="NCBI Taxonomy" id="648754"/>
    <lineage>
        <taxon>Bacteria</taxon>
        <taxon>Bacillati</taxon>
        <taxon>Actinomycetota</taxon>
        <taxon>Actinomycetes</taxon>
        <taxon>Pseudonocardiales</taxon>
        <taxon>Pseudonocardiaceae</taxon>
        <taxon>Pseudonocardia</taxon>
    </lineage>
</organism>